<reference evidence="3" key="1">
    <citation type="journal article" date="2020" name="Nat. Commun.">
        <title>Large-scale genome sequencing of mycorrhizal fungi provides insights into the early evolution of symbiotic traits.</title>
        <authorList>
            <person name="Miyauchi S."/>
            <person name="Kiss E."/>
            <person name="Kuo A."/>
            <person name="Drula E."/>
            <person name="Kohler A."/>
            <person name="Sanchez-Garcia M."/>
            <person name="Morin E."/>
            <person name="Andreopoulos B."/>
            <person name="Barry K.W."/>
            <person name="Bonito G."/>
            <person name="Buee M."/>
            <person name="Carver A."/>
            <person name="Chen C."/>
            <person name="Cichocki N."/>
            <person name="Clum A."/>
            <person name="Culley D."/>
            <person name="Crous P.W."/>
            <person name="Fauchery L."/>
            <person name="Girlanda M."/>
            <person name="Hayes R.D."/>
            <person name="Keri Z."/>
            <person name="LaButti K."/>
            <person name="Lipzen A."/>
            <person name="Lombard V."/>
            <person name="Magnuson J."/>
            <person name="Maillard F."/>
            <person name="Murat C."/>
            <person name="Nolan M."/>
            <person name="Ohm R.A."/>
            <person name="Pangilinan J."/>
            <person name="Pereira M.F."/>
            <person name="Perotto S."/>
            <person name="Peter M."/>
            <person name="Pfister S."/>
            <person name="Riley R."/>
            <person name="Sitrit Y."/>
            <person name="Stielow J.B."/>
            <person name="Szollosi G."/>
            <person name="Zifcakova L."/>
            <person name="Stursova M."/>
            <person name="Spatafora J.W."/>
            <person name="Tedersoo L."/>
            <person name="Vaario L.M."/>
            <person name="Yamada A."/>
            <person name="Yan M."/>
            <person name="Wang P."/>
            <person name="Xu J."/>
            <person name="Bruns T."/>
            <person name="Baldrian P."/>
            <person name="Vilgalys R."/>
            <person name="Dunand C."/>
            <person name="Henrissat B."/>
            <person name="Grigoriev I.V."/>
            <person name="Hibbett D."/>
            <person name="Nagy L.G."/>
            <person name="Martin F.M."/>
        </authorList>
    </citation>
    <scope>NUCLEOTIDE SEQUENCE</scope>
    <source>
        <strain evidence="3">UH-Tt-Lm1</strain>
    </source>
</reference>
<comment type="caution">
    <text evidence="3">The sequence shown here is derived from an EMBL/GenBank/DDBJ whole genome shotgun (WGS) entry which is preliminary data.</text>
</comment>
<reference evidence="3" key="2">
    <citation type="submission" date="2020-11" db="EMBL/GenBank/DDBJ databases">
        <authorList>
            <consortium name="DOE Joint Genome Institute"/>
            <person name="Kuo A."/>
            <person name="Miyauchi S."/>
            <person name="Kiss E."/>
            <person name="Drula E."/>
            <person name="Kohler A."/>
            <person name="Sanchez-Garcia M."/>
            <person name="Andreopoulos B."/>
            <person name="Barry K.W."/>
            <person name="Bonito G."/>
            <person name="Buee M."/>
            <person name="Carver A."/>
            <person name="Chen C."/>
            <person name="Cichocki N."/>
            <person name="Clum A."/>
            <person name="Culley D."/>
            <person name="Crous P.W."/>
            <person name="Fauchery L."/>
            <person name="Girlanda M."/>
            <person name="Hayes R."/>
            <person name="Keri Z."/>
            <person name="Labutti K."/>
            <person name="Lipzen A."/>
            <person name="Lombard V."/>
            <person name="Magnuson J."/>
            <person name="Maillard F."/>
            <person name="Morin E."/>
            <person name="Murat C."/>
            <person name="Nolan M."/>
            <person name="Ohm R."/>
            <person name="Pangilinan J."/>
            <person name="Pereira M."/>
            <person name="Perotto S."/>
            <person name="Peter M."/>
            <person name="Riley R."/>
            <person name="Sitrit Y."/>
            <person name="Stielow B."/>
            <person name="Szollosi G."/>
            <person name="Zifcakova L."/>
            <person name="Stursova M."/>
            <person name="Spatafora J.W."/>
            <person name="Tedersoo L."/>
            <person name="Vaario L.-M."/>
            <person name="Yamada A."/>
            <person name="Yan M."/>
            <person name="Wang P."/>
            <person name="Xu J."/>
            <person name="Bruns T."/>
            <person name="Baldrian P."/>
            <person name="Vilgalys R."/>
            <person name="Henrissat B."/>
            <person name="Grigoriev I.V."/>
            <person name="Hibbett D."/>
            <person name="Nagy L.G."/>
            <person name="Martin F.M."/>
        </authorList>
    </citation>
    <scope>NUCLEOTIDE SEQUENCE</scope>
    <source>
        <strain evidence="3">UH-Tt-Lm1</strain>
    </source>
</reference>
<evidence type="ECO:0000313" key="3">
    <source>
        <dbReference type="EMBL" id="KAF9784460.1"/>
    </source>
</evidence>
<keyword evidence="4" id="KW-1185">Reference proteome</keyword>
<evidence type="ECO:0000256" key="1">
    <source>
        <dbReference type="SAM" id="MobiDB-lite"/>
    </source>
</evidence>
<dbReference type="AlphaFoldDB" id="A0A9P6HEX3"/>
<keyword evidence="2" id="KW-1133">Transmembrane helix</keyword>
<sequence length="151" mass="16961">MLWTQFALSVVMISFGPTSKPTSNSRRPLMLNIAFYGITAVASSGLTVAGIVIHWQFTFANQYLFLQALFVWASYHLMTVIHQTMPNNDRDRDDVEDTIGPNMAGSRATDVVSESTDGKQRSDIIPRNLGRETLKPDVEDIEMYVVVLFPF</sequence>
<dbReference type="Proteomes" id="UP000736335">
    <property type="component" value="Unassembled WGS sequence"/>
</dbReference>
<dbReference type="EMBL" id="WIUZ02000008">
    <property type="protein sequence ID" value="KAF9784460.1"/>
    <property type="molecule type" value="Genomic_DNA"/>
</dbReference>
<evidence type="ECO:0000313" key="4">
    <source>
        <dbReference type="Proteomes" id="UP000736335"/>
    </source>
</evidence>
<keyword evidence="2" id="KW-0472">Membrane</keyword>
<evidence type="ECO:0000256" key="2">
    <source>
        <dbReference type="SAM" id="Phobius"/>
    </source>
</evidence>
<protein>
    <submittedName>
        <fullName evidence="3">Uncharacterized protein</fullName>
    </submittedName>
</protein>
<name>A0A9P6HEX3_9AGAM</name>
<feature type="transmembrane region" description="Helical" evidence="2">
    <location>
        <begin position="63"/>
        <end position="82"/>
    </location>
</feature>
<proteinExistence type="predicted"/>
<feature type="region of interest" description="Disordered" evidence="1">
    <location>
        <begin position="99"/>
        <end position="123"/>
    </location>
</feature>
<keyword evidence="2" id="KW-0812">Transmembrane</keyword>
<organism evidence="3 4">
    <name type="scientific">Thelephora terrestris</name>
    <dbReference type="NCBI Taxonomy" id="56493"/>
    <lineage>
        <taxon>Eukaryota</taxon>
        <taxon>Fungi</taxon>
        <taxon>Dikarya</taxon>
        <taxon>Basidiomycota</taxon>
        <taxon>Agaricomycotina</taxon>
        <taxon>Agaricomycetes</taxon>
        <taxon>Thelephorales</taxon>
        <taxon>Thelephoraceae</taxon>
        <taxon>Thelephora</taxon>
    </lineage>
</organism>
<feature type="transmembrane region" description="Helical" evidence="2">
    <location>
        <begin position="33"/>
        <end position="57"/>
    </location>
</feature>
<gene>
    <name evidence="3" type="ORF">BJ322DRAFT_848307</name>
</gene>
<accession>A0A9P6HEX3</accession>
<dbReference type="OrthoDB" id="3263674at2759"/>